<accession>A0A395RR96</accession>
<dbReference type="EMBL" id="PXOG01000283">
    <property type="protein sequence ID" value="RGP62660.1"/>
    <property type="molecule type" value="Genomic_DNA"/>
</dbReference>
<reference evidence="2 3" key="1">
    <citation type="journal article" date="2018" name="PLoS Pathog.">
        <title>Evolution of structural diversity of trichothecenes, a family of toxins produced by plant pathogenic and entomopathogenic fungi.</title>
        <authorList>
            <person name="Proctor R.H."/>
            <person name="McCormick S.P."/>
            <person name="Kim H.S."/>
            <person name="Cardoza R.E."/>
            <person name="Stanley A.M."/>
            <person name="Lindo L."/>
            <person name="Kelly A."/>
            <person name="Brown D.W."/>
            <person name="Lee T."/>
            <person name="Vaughan M.M."/>
            <person name="Alexander N.J."/>
            <person name="Busman M."/>
            <person name="Gutierrez S."/>
        </authorList>
    </citation>
    <scope>NUCLEOTIDE SEQUENCE [LARGE SCALE GENOMIC DNA]</scope>
    <source>
        <strain evidence="2 3">NRRL 20695</strain>
    </source>
</reference>
<dbReference type="Pfam" id="PF13883">
    <property type="entry name" value="CREG_beta-barrel"/>
    <property type="match status" value="1"/>
</dbReference>
<dbReference type="Proteomes" id="UP000266234">
    <property type="component" value="Unassembled WGS sequence"/>
</dbReference>
<dbReference type="PANTHER" id="PTHR37273:SF1">
    <property type="entry name" value="ADL397C-AP"/>
    <property type="match status" value="1"/>
</dbReference>
<dbReference type="PANTHER" id="PTHR37273">
    <property type="entry name" value="CHROMOSOME 8, WHOLE GENOME SHOTGUN SEQUENCE"/>
    <property type="match status" value="1"/>
</dbReference>
<protein>
    <submittedName>
        <fullName evidence="2">Fmn-binding split barrel-related</fullName>
    </submittedName>
</protein>
<dbReference type="SUPFAM" id="SSF50475">
    <property type="entry name" value="FMN-binding split barrel"/>
    <property type="match status" value="1"/>
</dbReference>
<name>A0A395RR96_9HYPO</name>
<sequence>MKLSHVITGFAATAHALNSKSSIFGDNDNADDTNAAHKIPTVHESVVMARRILALTKLATLSTVFPSGHPNGDIAIDENRPTGLEGVPIGMMDYVADCEDEGNPTILEIKIATTFRNVRAGSNLTLSMNWVPPYPPAKRISLLSRLSAYISFLPRYDYNSRAEEKEEPSSPDTVPYSAANLPRFALFGYLEPINTTPISAVKLAACFTRKHQDAKYWLPGNVIHESSWARLVVTKIYWVGGFGDRARIGWLPVDEWKNVNRDEWESIKLPGEERGWSEWSASTAGEL</sequence>
<comment type="caution">
    <text evidence="2">The sequence shown here is derived from an EMBL/GenBank/DDBJ whole genome shotgun (WGS) entry which is preliminary data.</text>
</comment>
<dbReference type="AlphaFoldDB" id="A0A395RR96"/>
<dbReference type="InterPro" id="IPR055343">
    <property type="entry name" value="CREG_beta-barrel"/>
</dbReference>
<proteinExistence type="predicted"/>
<keyword evidence="3" id="KW-1185">Reference proteome</keyword>
<evidence type="ECO:0000313" key="2">
    <source>
        <dbReference type="EMBL" id="RGP62660.1"/>
    </source>
</evidence>
<evidence type="ECO:0000259" key="1">
    <source>
        <dbReference type="Pfam" id="PF13883"/>
    </source>
</evidence>
<dbReference type="STRING" id="694270.A0A395RR96"/>
<feature type="domain" description="CREG-like beta-barrel" evidence="1">
    <location>
        <begin position="40"/>
        <end position="257"/>
    </location>
</feature>
<gene>
    <name evidence="2" type="ORF">FLONG3_10153</name>
</gene>
<dbReference type="OrthoDB" id="2138282at2759"/>
<dbReference type="InterPro" id="IPR012349">
    <property type="entry name" value="Split_barrel_FMN-bd"/>
</dbReference>
<dbReference type="Gene3D" id="2.30.110.10">
    <property type="entry name" value="Electron Transport, Fmn-binding Protein, Chain A"/>
    <property type="match status" value="1"/>
</dbReference>
<evidence type="ECO:0000313" key="3">
    <source>
        <dbReference type="Proteomes" id="UP000266234"/>
    </source>
</evidence>
<organism evidence="2 3">
    <name type="scientific">Fusarium longipes</name>
    <dbReference type="NCBI Taxonomy" id="694270"/>
    <lineage>
        <taxon>Eukaryota</taxon>
        <taxon>Fungi</taxon>
        <taxon>Dikarya</taxon>
        <taxon>Ascomycota</taxon>
        <taxon>Pezizomycotina</taxon>
        <taxon>Sordariomycetes</taxon>
        <taxon>Hypocreomycetidae</taxon>
        <taxon>Hypocreales</taxon>
        <taxon>Nectriaceae</taxon>
        <taxon>Fusarium</taxon>
    </lineage>
</organism>